<keyword evidence="5 6" id="KW-0472">Membrane</keyword>
<dbReference type="Pfam" id="PF01594">
    <property type="entry name" value="AI-2E_transport"/>
    <property type="match status" value="1"/>
</dbReference>
<dbReference type="GO" id="GO:0016020">
    <property type="term" value="C:membrane"/>
    <property type="evidence" value="ECO:0007669"/>
    <property type="project" value="UniProtKB-SubCell"/>
</dbReference>
<protein>
    <recommendedName>
        <fullName evidence="8">AI-2E family transporter</fullName>
    </recommendedName>
</protein>
<evidence type="ECO:0000256" key="3">
    <source>
        <dbReference type="ARBA" id="ARBA00022692"/>
    </source>
</evidence>
<feature type="transmembrane region" description="Helical" evidence="6">
    <location>
        <begin position="86"/>
        <end position="113"/>
    </location>
</feature>
<evidence type="ECO:0000256" key="2">
    <source>
        <dbReference type="ARBA" id="ARBA00009773"/>
    </source>
</evidence>
<dbReference type="AlphaFoldDB" id="A0A7S1ES77"/>
<comment type="similarity">
    <text evidence="2">Belongs to the autoinducer-2 exporter (AI-2E) (TC 2.A.86) family.</text>
</comment>
<evidence type="ECO:0000313" key="7">
    <source>
        <dbReference type="EMBL" id="CAD8821155.1"/>
    </source>
</evidence>
<proteinExistence type="inferred from homology"/>
<feature type="transmembrane region" description="Helical" evidence="6">
    <location>
        <begin position="291"/>
        <end position="309"/>
    </location>
</feature>
<reference evidence="7" key="1">
    <citation type="submission" date="2021-01" db="EMBL/GenBank/DDBJ databases">
        <authorList>
            <person name="Corre E."/>
            <person name="Pelletier E."/>
            <person name="Niang G."/>
            <person name="Scheremetjew M."/>
            <person name="Finn R."/>
            <person name="Kale V."/>
            <person name="Holt S."/>
            <person name="Cochrane G."/>
            <person name="Meng A."/>
            <person name="Brown T."/>
            <person name="Cohen L."/>
        </authorList>
    </citation>
    <scope>NUCLEOTIDE SEQUENCE</scope>
    <source>
        <strain evidence="7">CCMP3278</strain>
    </source>
</reference>
<evidence type="ECO:0000256" key="1">
    <source>
        <dbReference type="ARBA" id="ARBA00004141"/>
    </source>
</evidence>
<keyword evidence="4 6" id="KW-1133">Transmembrane helix</keyword>
<sequence length="490" mass="54639">MYLFCSNASLQLKHFHSSHSQLLHHRERVQLLRRSNLRVKVPSVLNFTMQANPSDDQESQALVQRAFIEAETPLIAAVSPITRRVLIWALFLGLVSLLRPFYPVLLGTFFLGYMSNSLVRWSARKFGERIPRRAWVLGFYASIVAFISAFSLLTIPRAFREGNDFVQSLQSSNPYVVVTDSLRSTIGDELFEKLEYFVILSMEPGSPEGSMTENTREVLDNIPSSFPPRHGNDDATDTIVSQRISRSSADVSWRNEQRAQRLAQILQNAFRGRVLKAARLATTLLSATTKMVIKFIVSLLFSFLIMWDLPRVKRSIESLQRSSLRAVYNEVAPPLAEFVGVLGKSFEAQSLIAVVNTALTTLGLLILQIPGVWFISTCVFLSSFVPVAGVLISTLPMLIVALTEFGAGKAFSVLVMVLVVHLIEAYVLNPQIYSSHLHLPPLLVLVVLYIAEHSFGISGLLFAVPLSVYVIRALKIGDEEQDMTVGDTLL</sequence>
<comment type="subcellular location">
    <subcellularLocation>
        <location evidence="1">Membrane</location>
        <topology evidence="1">Multi-pass membrane protein</topology>
    </subcellularLocation>
</comment>
<name>A0A7S1ES77_9RHOD</name>
<feature type="transmembrane region" description="Helical" evidence="6">
    <location>
        <begin position="134"/>
        <end position="155"/>
    </location>
</feature>
<evidence type="ECO:0000256" key="5">
    <source>
        <dbReference type="ARBA" id="ARBA00023136"/>
    </source>
</evidence>
<dbReference type="PANTHER" id="PTHR21716:SF62">
    <property type="entry name" value="TRANSPORT PROTEIN YDBI-RELATED"/>
    <property type="match status" value="1"/>
</dbReference>
<accession>A0A7S1ES77</accession>
<dbReference type="PANTHER" id="PTHR21716">
    <property type="entry name" value="TRANSMEMBRANE PROTEIN"/>
    <property type="match status" value="1"/>
</dbReference>
<evidence type="ECO:0008006" key="8">
    <source>
        <dbReference type="Google" id="ProtNLM"/>
    </source>
</evidence>
<evidence type="ECO:0000256" key="4">
    <source>
        <dbReference type="ARBA" id="ARBA00022989"/>
    </source>
</evidence>
<feature type="transmembrane region" description="Helical" evidence="6">
    <location>
        <begin position="448"/>
        <end position="471"/>
    </location>
</feature>
<gene>
    <name evidence="7" type="ORF">TOLI1172_LOCUS5550</name>
</gene>
<organism evidence="7">
    <name type="scientific">Timspurckia oligopyrenoides</name>
    <dbReference type="NCBI Taxonomy" id="708627"/>
    <lineage>
        <taxon>Eukaryota</taxon>
        <taxon>Rhodophyta</taxon>
        <taxon>Bangiophyceae</taxon>
        <taxon>Porphyridiales</taxon>
        <taxon>Porphyridiaceae</taxon>
        <taxon>Timspurckia</taxon>
    </lineage>
</organism>
<evidence type="ECO:0000256" key="6">
    <source>
        <dbReference type="SAM" id="Phobius"/>
    </source>
</evidence>
<feature type="transmembrane region" description="Helical" evidence="6">
    <location>
        <begin position="351"/>
        <end position="375"/>
    </location>
</feature>
<dbReference type="EMBL" id="HBFP01007739">
    <property type="protein sequence ID" value="CAD8821155.1"/>
    <property type="molecule type" value="Transcribed_RNA"/>
</dbReference>
<dbReference type="GO" id="GO:0055085">
    <property type="term" value="P:transmembrane transport"/>
    <property type="evidence" value="ECO:0007669"/>
    <property type="project" value="TreeGrafter"/>
</dbReference>
<feature type="transmembrane region" description="Helical" evidence="6">
    <location>
        <begin position="410"/>
        <end position="428"/>
    </location>
</feature>
<keyword evidence="3 6" id="KW-0812">Transmembrane</keyword>
<dbReference type="InterPro" id="IPR002549">
    <property type="entry name" value="AI-2E-like"/>
</dbReference>
<feature type="transmembrane region" description="Helical" evidence="6">
    <location>
        <begin position="381"/>
        <end position="403"/>
    </location>
</feature>